<dbReference type="AlphaFoldDB" id="A0A6G1VKE0"/>
<dbReference type="InterPro" id="IPR025051">
    <property type="entry name" value="DUF3990"/>
</dbReference>
<evidence type="ECO:0000313" key="2">
    <source>
        <dbReference type="Proteomes" id="UP000477980"/>
    </source>
</evidence>
<sequence length="158" mass="18658">MRVYHASMVRVEHPDVFHSRKFLDFGQGFYITTLREQAIKYAQRFLRRGKEAWLNVYELDEQLVNSSYALKEFEKYDEEWLDFVVACRKGNVVGNYDVVLGGIANDKVFRTVDLFFAGDITKEEALRRLFFEIPNNQLCVRSQKLLDNCLVFKESIRL</sequence>
<gene>
    <name evidence="1" type="ORF">F7D25_06245</name>
</gene>
<name>A0A6G1VKE0_9BACT</name>
<evidence type="ECO:0000313" key="1">
    <source>
        <dbReference type="EMBL" id="MQP14015.1"/>
    </source>
</evidence>
<comment type="caution">
    <text evidence="1">The sequence shown here is derived from an EMBL/GenBank/DDBJ whole genome shotgun (WGS) entry which is preliminary data.</text>
</comment>
<organism evidence="1 2">
    <name type="scientific">Segatella copri</name>
    <dbReference type="NCBI Taxonomy" id="165179"/>
    <lineage>
        <taxon>Bacteria</taxon>
        <taxon>Pseudomonadati</taxon>
        <taxon>Bacteroidota</taxon>
        <taxon>Bacteroidia</taxon>
        <taxon>Bacteroidales</taxon>
        <taxon>Prevotellaceae</taxon>
        <taxon>Segatella</taxon>
    </lineage>
</organism>
<accession>A0A6G1VKE0</accession>
<dbReference type="RefSeq" id="WP_117663474.1">
    <property type="nucleotide sequence ID" value="NZ_CABOGV010000026.1"/>
</dbReference>
<dbReference type="EMBL" id="VZAH01000067">
    <property type="protein sequence ID" value="MQP14015.1"/>
    <property type="molecule type" value="Genomic_DNA"/>
</dbReference>
<dbReference type="OrthoDB" id="9813772at2"/>
<protein>
    <submittedName>
        <fullName evidence="1">DUF3990 domain-containing protein</fullName>
    </submittedName>
</protein>
<reference evidence="1 2" key="1">
    <citation type="submission" date="2019-09" db="EMBL/GenBank/DDBJ databases">
        <title>Distinct polysaccharide growth profiles of human intestinal Prevotella copri isolates.</title>
        <authorList>
            <person name="Fehlner-Peach H."/>
            <person name="Magnabosco C."/>
            <person name="Raghavan V."/>
            <person name="Scher J.U."/>
            <person name="Tett A."/>
            <person name="Cox L.M."/>
            <person name="Gottsegen C."/>
            <person name="Watters A."/>
            <person name="Wiltshire- Gordon J.D."/>
            <person name="Segata N."/>
            <person name="Bonneau R."/>
            <person name="Littman D.R."/>
        </authorList>
    </citation>
    <scope>NUCLEOTIDE SEQUENCE [LARGE SCALE GENOMIC DNA]</scope>
    <source>
        <strain evidence="2">iAA917</strain>
    </source>
</reference>
<dbReference type="Pfam" id="PF13151">
    <property type="entry name" value="DUF3990"/>
    <property type="match status" value="1"/>
</dbReference>
<proteinExistence type="predicted"/>
<dbReference type="Proteomes" id="UP000477980">
    <property type="component" value="Unassembled WGS sequence"/>
</dbReference>